<dbReference type="OrthoDB" id="15595at2759"/>
<accession>A0A061H8C8</accession>
<evidence type="ECO:0000313" key="4">
    <source>
        <dbReference type="Proteomes" id="UP000053664"/>
    </source>
</evidence>
<keyword evidence="2" id="KW-0472">Membrane</keyword>
<dbReference type="InterPro" id="IPR018852">
    <property type="entry name" value="DUF2456"/>
</dbReference>
<dbReference type="RefSeq" id="XP_007879817.1">
    <property type="nucleotide sequence ID" value="XM_007881626.1"/>
</dbReference>
<feature type="compositionally biased region" description="Low complexity" evidence="1">
    <location>
        <begin position="527"/>
        <end position="538"/>
    </location>
</feature>
<sequence>MTAQEDDTTTAEDAPIVEPLSDELNIREPVVPSARSSKPQSQTQPPTDAAAASPNLAPPLTTALPNQAHPLSASAPAPTKPAKSPRVSLSYAERPERPSRRENTSAISAARPSEDGGGLSREPSQHRPRRSQSVQRGRRSIDAAGAAVRRSLSMVRKSDAGPIDPLQEPRRSIGKRDSELHLNQRDPHLANKEWWRQARRAVPFAAPYERSGVVLDQPAALKDWAIPGPLTLGHGQWWYLTFGQSLVAAVISGAINFGVAVALYKGRDTVDLWTFSRQTVAGDMGVTVIIQQIVSFIITSSLTHHDLYAGPIGPLRRPWPPLLHLPSTPDPAGSWLGVRMAEDVKRDGVPCSMGRSEGKSKANGYWWWFVRAVLTGSERNDLLATGISWRQRLERLVWTAAQGFGLCVLTFWWYWPLAIAIVAPIYGGRELAGTWIPMIIKLLFGAILSLLTNPIIALMAMGAESSVRRCYPELPIWYPFGGKADFEQWKAEHGVVDPVPDHDDANGAAGASDRDAGNEADTHTRETTVTGNGTPPTNLRGKKTSIDGEREEQPAFLGSTPIGRRITEEPGSLLTGEDEGAEGTHPGRGRDSVDG</sequence>
<feature type="compositionally biased region" description="Basic and acidic residues" evidence="1">
    <location>
        <begin position="93"/>
        <end position="103"/>
    </location>
</feature>
<gene>
    <name evidence="3" type="ORF">PFL1_04102</name>
</gene>
<feature type="transmembrane region" description="Helical" evidence="2">
    <location>
        <begin position="435"/>
        <end position="459"/>
    </location>
</feature>
<dbReference type="GeneID" id="19318209"/>
<feature type="compositionally biased region" description="Low complexity" evidence="1">
    <location>
        <begin position="72"/>
        <end position="85"/>
    </location>
</feature>
<dbReference type="Pfam" id="PF10445">
    <property type="entry name" value="DUF2456"/>
    <property type="match status" value="1"/>
</dbReference>
<dbReference type="PANTHER" id="PTHR28297:SF1">
    <property type="entry name" value="FUNGAL PROTEIN"/>
    <property type="match status" value="1"/>
</dbReference>
<feature type="compositionally biased region" description="Low complexity" evidence="1">
    <location>
        <begin position="46"/>
        <end position="65"/>
    </location>
</feature>
<feature type="region of interest" description="Disordered" evidence="1">
    <location>
        <begin position="1"/>
        <end position="177"/>
    </location>
</feature>
<reference evidence="3 4" key="1">
    <citation type="journal article" date="2013" name="Plant Cell">
        <title>The transition from a phytopathogenic smut ancestor to an anamorphic biocontrol agent deciphered by comparative whole-genome analysis.</title>
        <authorList>
            <person name="Lefebvre F."/>
            <person name="Joly D.L."/>
            <person name="Labbe C."/>
            <person name="Teichmann B."/>
            <person name="Linning R."/>
            <person name="Belzile F."/>
            <person name="Bakkeren G."/>
            <person name="Belanger R.R."/>
        </authorList>
    </citation>
    <scope>NUCLEOTIDE SEQUENCE [LARGE SCALE GENOMIC DNA]</scope>
    <source>
        <strain evidence="3 4">PF-1</strain>
    </source>
</reference>
<dbReference type="Proteomes" id="UP000053664">
    <property type="component" value="Unassembled WGS sequence"/>
</dbReference>
<keyword evidence="2" id="KW-0812">Transmembrane</keyword>
<dbReference type="PANTHER" id="PTHR28297">
    <property type="entry name" value="FUNGAL PROTEIN"/>
    <property type="match status" value="1"/>
</dbReference>
<dbReference type="HOGENOM" id="CLU_474244_0_0_1"/>
<evidence type="ECO:0000256" key="2">
    <source>
        <dbReference type="SAM" id="Phobius"/>
    </source>
</evidence>
<feature type="compositionally biased region" description="Acidic residues" evidence="1">
    <location>
        <begin position="1"/>
        <end position="10"/>
    </location>
</feature>
<dbReference type="EMBL" id="KE361635">
    <property type="protein sequence ID" value="EPQ28275.1"/>
    <property type="molecule type" value="Genomic_DNA"/>
</dbReference>
<feature type="compositionally biased region" description="Polar residues" evidence="1">
    <location>
        <begin position="34"/>
        <end position="45"/>
    </location>
</feature>
<name>A0A061H8C8_9BASI</name>
<feature type="compositionally biased region" description="Basic and acidic residues" evidence="1">
    <location>
        <begin position="512"/>
        <end position="526"/>
    </location>
</feature>
<feature type="compositionally biased region" description="Basic and acidic residues" evidence="1">
    <location>
        <begin position="167"/>
        <end position="177"/>
    </location>
</feature>
<dbReference type="AlphaFoldDB" id="A0A061H8C8"/>
<dbReference type="KEGG" id="pfp:PFL1_04102"/>
<feature type="compositionally biased region" description="Basic and acidic residues" evidence="1">
    <location>
        <begin position="544"/>
        <end position="553"/>
    </location>
</feature>
<organism evidence="3 4">
    <name type="scientific">Pseudozyma flocculosa PF-1</name>
    <dbReference type="NCBI Taxonomy" id="1277687"/>
    <lineage>
        <taxon>Eukaryota</taxon>
        <taxon>Fungi</taxon>
        <taxon>Dikarya</taxon>
        <taxon>Basidiomycota</taxon>
        <taxon>Ustilaginomycotina</taxon>
        <taxon>Ustilaginomycetes</taxon>
        <taxon>Ustilaginales</taxon>
        <taxon>Ustilaginaceae</taxon>
        <taxon>Pseudozyma</taxon>
    </lineage>
</organism>
<feature type="transmembrane region" description="Helical" evidence="2">
    <location>
        <begin position="396"/>
        <end position="415"/>
    </location>
</feature>
<dbReference type="eggNOG" id="ENOG502S4IY">
    <property type="taxonomic scope" value="Eukaryota"/>
</dbReference>
<feature type="region of interest" description="Disordered" evidence="1">
    <location>
        <begin position="496"/>
        <end position="595"/>
    </location>
</feature>
<protein>
    <submittedName>
        <fullName evidence="3">Uncharacterized protein</fullName>
    </submittedName>
</protein>
<evidence type="ECO:0000256" key="1">
    <source>
        <dbReference type="SAM" id="MobiDB-lite"/>
    </source>
</evidence>
<proteinExistence type="predicted"/>
<evidence type="ECO:0000313" key="3">
    <source>
        <dbReference type="EMBL" id="EPQ28275.1"/>
    </source>
</evidence>
<keyword evidence="2" id="KW-1133">Transmembrane helix</keyword>
<feature type="compositionally biased region" description="Basic and acidic residues" evidence="1">
    <location>
        <begin position="496"/>
        <end position="505"/>
    </location>
</feature>
<feature type="transmembrane region" description="Helical" evidence="2">
    <location>
        <begin position="237"/>
        <end position="264"/>
    </location>
</feature>